<proteinExistence type="predicted"/>
<sequence>MVGSQRKEVPTGISKEMIVVTKHCKHDADKVAKRDTVPDKRFSRKSAADNVVKQALAAWGDSSSESEEKPNAGSISMMAMQNQAKEYDSLFALMAQSDEDEEDDNDELGDDEKSKDDLMIVVVDLKKTIENLSKEKNTLVENIAATEQERDDMVVSIEDLREQVEEVTREHNLLKEQTKKWMDNTEREEVAREAQLELESELKNVKTMVLVTKMYKNIYVADFDSLQAGDMSCLKKDLARGLPKSNFKEHRADMMSQMKEASKYNVTSSSTSQKEPGTLITTTEAKERDGDATLGTPNAEHNSGSHNFVDVNDDSYMEEPGPSNPEVQISNYKQKSSHSFKM</sequence>
<accession>A0A1U7VFS2</accession>
<dbReference type="AlphaFoldDB" id="A0A1U7VFS2"/>
<evidence type="ECO:0000313" key="3">
    <source>
        <dbReference type="Proteomes" id="UP000189701"/>
    </source>
</evidence>
<dbReference type="RefSeq" id="XP_009763741.1">
    <property type="nucleotide sequence ID" value="XM_009765439.1"/>
</dbReference>
<gene>
    <name evidence="4" type="primary">LOC104215594</name>
</gene>
<feature type="compositionally biased region" description="Polar residues" evidence="2">
    <location>
        <begin position="264"/>
        <end position="283"/>
    </location>
</feature>
<keyword evidence="3" id="KW-1185">Reference proteome</keyword>
<reference evidence="4" key="2">
    <citation type="submission" date="2025-08" db="UniProtKB">
        <authorList>
            <consortium name="RefSeq"/>
        </authorList>
    </citation>
    <scope>IDENTIFICATION</scope>
    <source>
        <tissue evidence="4">Leaf</tissue>
    </source>
</reference>
<name>A0A1U7VFS2_NICSY</name>
<keyword evidence="1" id="KW-0175">Coiled coil</keyword>
<dbReference type="Proteomes" id="UP000189701">
    <property type="component" value="Unplaced"/>
</dbReference>
<protein>
    <submittedName>
        <fullName evidence="4">Myosin-1-like</fullName>
    </submittedName>
</protein>
<feature type="coiled-coil region" evidence="1">
    <location>
        <begin position="115"/>
        <end position="177"/>
    </location>
</feature>
<feature type="compositionally biased region" description="Polar residues" evidence="2">
    <location>
        <begin position="325"/>
        <end position="334"/>
    </location>
</feature>
<feature type="region of interest" description="Disordered" evidence="2">
    <location>
        <begin position="27"/>
        <end position="47"/>
    </location>
</feature>
<evidence type="ECO:0000256" key="1">
    <source>
        <dbReference type="SAM" id="Coils"/>
    </source>
</evidence>
<feature type="compositionally biased region" description="Basic and acidic residues" evidence="2">
    <location>
        <begin position="27"/>
        <end position="41"/>
    </location>
</feature>
<reference evidence="3" key="1">
    <citation type="journal article" date="2013" name="Genome Biol.">
        <title>Reference genomes and transcriptomes of Nicotiana sylvestris and Nicotiana tomentosiformis.</title>
        <authorList>
            <person name="Sierro N."/>
            <person name="Battey J.N."/>
            <person name="Ouadi S."/>
            <person name="Bovet L."/>
            <person name="Goepfert S."/>
            <person name="Bakaher N."/>
            <person name="Peitsch M.C."/>
            <person name="Ivanov N.V."/>
        </authorList>
    </citation>
    <scope>NUCLEOTIDE SEQUENCE [LARGE SCALE GENOMIC DNA]</scope>
</reference>
<evidence type="ECO:0000256" key="2">
    <source>
        <dbReference type="SAM" id="MobiDB-lite"/>
    </source>
</evidence>
<feature type="compositionally biased region" description="Polar residues" evidence="2">
    <location>
        <begin position="295"/>
        <end position="306"/>
    </location>
</feature>
<organism evidence="3 4">
    <name type="scientific">Nicotiana sylvestris</name>
    <name type="common">Wood tobacco</name>
    <name type="synonym">South American tobacco</name>
    <dbReference type="NCBI Taxonomy" id="4096"/>
    <lineage>
        <taxon>Eukaryota</taxon>
        <taxon>Viridiplantae</taxon>
        <taxon>Streptophyta</taxon>
        <taxon>Embryophyta</taxon>
        <taxon>Tracheophyta</taxon>
        <taxon>Spermatophyta</taxon>
        <taxon>Magnoliopsida</taxon>
        <taxon>eudicotyledons</taxon>
        <taxon>Gunneridae</taxon>
        <taxon>Pentapetalae</taxon>
        <taxon>asterids</taxon>
        <taxon>lamiids</taxon>
        <taxon>Solanales</taxon>
        <taxon>Solanaceae</taxon>
        <taxon>Nicotianoideae</taxon>
        <taxon>Nicotianeae</taxon>
        <taxon>Nicotiana</taxon>
    </lineage>
</organism>
<evidence type="ECO:0000313" key="4">
    <source>
        <dbReference type="RefSeq" id="XP_009763741.1"/>
    </source>
</evidence>
<feature type="region of interest" description="Disordered" evidence="2">
    <location>
        <begin position="262"/>
        <end position="342"/>
    </location>
</feature>